<proteinExistence type="predicted"/>
<dbReference type="GeneID" id="25413049"/>
<sequence>MLLQYYIPALLLAHAAAASSYRDRLAGPYNHVLRSGREYPSQQIEVSALSGQTSNVSAMVTGQGNNNNNTASTLDQTNHNATNDTARLDSRARRLAELDAAGIEFSTYLYWENPEACPSREPECKDCGGEMLLWHRDELVPSSRCSGLKDEGMKWKDCRCTNSWPEEFVTPCMPSTDSVLHLINLRRCVEKSSYILSSDIGVFMFSAQKEEKSMKAVRRSC</sequence>
<evidence type="ECO:0000313" key="2">
    <source>
        <dbReference type="EMBL" id="KEQ76934.1"/>
    </source>
</evidence>
<dbReference type="OrthoDB" id="10534860at2759"/>
<feature type="signal peptide" evidence="1">
    <location>
        <begin position="1"/>
        <end position="17"/>
    </location>
</feature>
<dbReference type="HOGENOM" id="CLU_1250431_0_0_1"/>
<dbReference type="RefSeq" id="XP_013431061.1">
    <property type="nucleotide sequence ID" value="XM_013575607.1"/>
</dbReference>
<gene>
    <name evidence="2" type="ORF">M436DRAFT_60731</name>
</gene>
<keyword evidence="1" id="KW-0732">Signal</keyword>
<dbReference type="EMBL" id="KL584703">
    <property type="protein sequence ID" value="KEQ76934.1"/>
    <property type="molecule type" value="Genomic_DNA"/>
</dbReference>
<protein>
    <submittedName>
        <fullName evidence="2">Uncharacterized protein</fullName>
    </submittedName>
</protein>
<feature type="chain" id="PRO_5001701834" evidence="1">
    <location>
        <begin position="18"/>
        <end position="221"/>
    </location>
</feature>
<dbReference type="AlphaFoldDB" id="A0A074WZL4"/>
<organism evidence="2 3">
    <name type="scientific">Aureobasidium namibiae CBS 147.97</name>
    <dbReference type="NCBI Taxonomy" id="1043004"/>
    <lineage>
        <taxon>Eukaryota</taxon>
        <taxon>Fungi</taxon>
        <taxon>Dikarya</taxon>
        <taxon>Ascomycota</taxon>
        <taxon>Pezizomycotina</taxon>
        <taxon>Dothideomycetes</taxon>
        <taxon>Dothideomycetidae</taxon>
        <taxon>Dothideales</taxon>
        <taxon>Saccotheciaceae</taxon>
        <taxon>Aureobasidium</taxon>
    </lineage>
</organism>
<reference evidence="2 3" key="1">
    <citation type="journal article" date="2014" name="BMC Genomics">
        <title>Genome sequencing of four Aureobasidium pullulans varieties: biotechnological potential, stress tolerance, and description of new species.</title>
        <authorList>
            <person name="Gostin Ar C."/>
            <person name="Ohm R.A."/>
            <person name="Kogej T."/>
            <person name="Sonjak S."/>
            <person name="Turk M."/>
            <person name="Zajc J."/>
            <person name="Zalar P."/>
            <person name="Grube M."/>
            <person name="Sun H."/>
            <person name="Han J."/>
            <person name="Sharma A."/>
            <person name="Chiniquy J."/>
            <person name="Ngan C.Y."/>
            <person name="Lipzen A."/>
            <person name="Barry K."/>
            <person name="Grigoriev I.V."/>
            <person name="Gunde-Cimerman N."/>
        </authorList>
    </citation>
    <scope>NUCLEOTIDE SEQUENCE [LARGE SCALE GENOMIC DNA]</scope>
    <source>
        <strain evidence="2 3">CBS 147.97</strain>
    </source>
</reference>
<evidence type="ECO:0000313" key="3">
    <source>
        <dbReference type="Proteomes" id="UP000027730"/>
    </source>
</evidence>
<dbReference type="Proteomes" id="UP000027730">
    <property type="component" value="Unassembled WGS sequence"/>
</dbReference>
<evidence type="ECO:0000256" key="1">
    <source>
        <dbReference type="SAM" id="SignalP"/>
    </source>
</evidence>
<keyword evidence="3" id="KW-1185">Reference proteome</keyword>
<accession>A0A074WZL4</accession>
<name>A0A074WZL4_9PEZI</name>